<sequence length="303" mass="33771">MLGPVKKRGGPAGLILKNGYVLASWGDTRRVDMTFSVTKSFLSTVAGLAADRGLIRSVDDPVSEYIWDGTFAGEHNSGITWSHLLQQNSDWTGSLWGLHDWADRPPREGGIDDWKHRELRTPGTVMEYNDVRVNVLAYVLTHLWRQPLPRVLKEELMDPVGASATWRWFGYDHAWTVVDGLKMQSVTGGGHSGGGIFISAEDMARFGLLFLSDGSWEGEQLLSPGWIEQAVSPSAPNPNYGFMWWLNRPGSRQWEGVPESVYYAAGFGGNFIVVCPEQDLVMVLRWLEPSRIGEFVGKVFEGI</sequence>
<dbReference type="eggNOG" id="COG1680">
    <property type="taxonomic scope" value="Bacteria"/>
</dbReference>
<evidence type="ECO:0000259" key="2">
    <source>
        <dbReference type="Pfam" id="PF00144"/>
    </source>
</evidence>
<keyword evidence="4" id="KW-1185">Reference proteome</keyword>
<dbReference type="Pfam" id="PF00144">
    <property type="entry name" value="Beta-lactamase"/>
    <property type="match status" value="1"/>
</dbReference>
<dbReference type="InterPro" id="IPR001466">
    <property type="entry name" value="Beta-lactam-related"/>
</dbReference>
<dbReference type="KEGG" id="rbi:RB2501_06395"/>
<dbReference type="PANTHER" id="PTHR43283:SF11">
    <property type="entry name" value="BETA-LACTAMASE-RELATED DOMAIN-CONTAINING PROTEIN"/>
    <property type="match status" value="1"/>
</dbReference>
<dbReference type="InterPro" id="IPR012338">
    <property type="entry name" value="Beta-lactam/transpept-like"/>
</dbReference>
<name>A4CHU9_ROBBH</name>
<reference evidence="3 4" key="1">
    <citation type="journal article" date="2009" name="J. Bacteriol.">
        <title>Complete genome sequence of Robiginitalea biformata HTCC2501.</title>
        <authorList>
            <person name="Oh H.M."/>
            <person name="Giovannoni S.J."/>
            <person name="Lee K."/>
            <person name="Ferriera S."/>
            <person name="Johnson J."/>
            <person name="Cho J.C."/>
        </authorList>
    </citation>
    <scope>NUCLEOTIDE SEQUENCE [LARGE SCALE GENOMIC DNA]</scope>
    <source>
        <strain evidence="4">ATCC BAA-864 / HTCC2501 / KCTC 12146</strain>
    </source>
</reference>
<dbReference type="EMBL" id="CP001712">
    <property type="protein sequence ID" value="EAR16507.1"/>
    <property type="molecule type" value="Genomic_DNA"/>
</dbReference>
<keyword evidence="1" id="KW-0378">Hydrolase</keyword>
<dbReference type="PANTHER" id="PTHR43283">
    <property type="entry name" value="BETA-LACTAMASE-RELATED"/>
    <property type="match status" value="1"/>
</dbReference>
<dbReference type="HOGENOM" id="CLU_059724_0_0_10"/>
<evidence type="ECO:0000313" key="3">
    <source>
        <dbReference type="EMBL" id="EAR16507.1"/>
    </source>
</evidence>
<dbReference type="STRING" id="313596.RB2501_06395"/>
<organism evidence="3 4">
    <name type="scientific">Robiginitalea biformata (strain ATCC BAA-864 / DSM 15991 / KCTC 12146 / HTCC2501)</name>
    <dbReference type="NCBI Taxonomy" id="313596"/>
    <lineage>
        <taxon>Bacteria</taxon>
        <taxon>Pseudomonadati</taxon>
        <taxon>Bacteroidota</taxon>
        <taxon>Flavobacteriia</taxon>
        <taxon>Flavobacteriales</taxon>
        <taxon>Flavobacteriaceae</taxon>
        <taxon>Robiginitalea</taxon>
    </lineage>
</organism>
<dbReference type="Proteomes" id="UP000009049">
    <property type="component" value="Chromosome"/>
</dbReference>
<dbReference type="GO" id="GO:0016787">
    <property type="term" value="F:hydrolase activity"/>
    <property type="evidence" value="ECO:0007669"/>
    <property type="project" value="UniProtKB-KW"/>
</dbReference>
<evidence type="ECO:0000313" key="4">
    <source>
        <dbReference type="Proteomes" id="UP000009049"/>
    </source>
</evidence>
<dbReference type="InterPro" id="IPR050789">
    <property type="entry name" value="Diverse_Enzym_Activities"/>
</dbReference>
<proteinExistence type="predicted"/>
<accession>A4CHU9</accession>
<protein>
    <recommendedName>
        <fullName evidence="2">Beta-lactamase-related domain-containing protein</fullName>
    </recommendedName>
</protein>
<dbReference type="SUPFAM" id="SSF56601">
    <property type="entry name" value="beta-lactamase/transpeptidase-like"/>
    <property type="match status" value="1"/>
</dbReference>
<gene>
    <name evidence="3" type="ordered locus">RB2501_06395</name>
</gene>
<evidence type="ECO:0000256" key="1">
    <source>
        <dbReference type="ARBA" id="ARBA00022801"/>
    </source>
</evidence>
<dbReference type="Gene3D" id="3.40.710.10">
    <property type="entry name" value="DD-peptidase/beta-lactamase superfamily"/>
    <property type="match status" value="1"/>
</dbReference>
<dbReference type="AlphaFoldDB" id="A4CHU9"/>
<feature type="domain" description="Beta-lactamase-related" evidence="2">
    <location>
        <begin position="34"/>
        <end position="284"/>
    </location>
</feature>